<dbReference type="GO" id="GO:0003677">
    <property type="term" value="F:DNA binding"/>
    <property type="evidence" value="ECO:0007669"/>
    <property type="project" value="UniProtKB-KW"/>
</dbReference>
<evidence type="ECO:0000313" key="7">
    <source>
        <dbReference type="EMBL" id="PAV27839.1"/>
    </source>
</evidence>
<sequence>MDKWEMYMEIKQLLKQGFSKVKVAEKLGISRVTVYRYLKRNPQDMAKWVTQTKTRKKKLDEYQELILSWLREHPDLTAAQVFDWLMEKYQELQVAESTVRLYVRELRREYDIKKESNPRSYEAVPELPMGKQMQVDFGQTEQLTPDGKKVKLYVIAFVLSNSRYKYKEWLDRPFTTRDVVRAHQNAFHYFEGGIPDEIVYDQDALILVSENSGDLILTYEFQTYKEDRDLTIRMCRKADPQSKGKIENVIKYIKYNFAKNRIYYGLEAWNEAGWDWLERTGNYKIHHTTKKRPVEVFTLEKQHLRPISQRIDEYADNHYESSITRNVRKDNVIWYDSNRYSVPLGTFHKTKKVYIETTDDAYLCIRESKGGPIIAKHKIDPGKGELIQNNKHKRDRTKGIDTFIETVIAGFTDEEKARLYLNEIYTRKQRYIRDQLQMIAKQIKKYEHRLLDLALEECMKKQLFSATDFSDVIHYLERQRGVTVTEEKIYSRGNTPRPLHPLGDSIVQTNTQIRDINEYVSVLEGDKR</sequence>
<dbReference type="PROSITE" id="PS50994">
    <property type="entry name" value="INTEGRASE"/>
    <property type="match status" value="1"/>
</dbReference>
<dbReference type="Gene3D" id="3.30.420.10">
    <property type="entry name" value="Ribonuclease H-like superfamily/Ribonuclease H"/>
    <property type="match status" value="1"/>
</dbReference>
<gene>
    <name evidence="7" type="ORF">CIL05_20030</name>
</gene>
<dbReference type="PANTHER" id="PTHR35004:SF6">
    <property type="entry name" value="TRANSPOSASE"/>
    <property type="match status" value="1"/>
</dbReference>
<evidence type="ECO:0000256" key="3">
    <source>
        <dbReference type="ARBA" id="ARBA00023125"/>
    </source>
</evidence>
<evidence type="ECO:0000256" key="4">
    <source>
        <dbReference type="ARBA" id="ARBA00023172"/>
    </source>
</evidence>
<dbReference type="InterPro" id="IPR036397">
    <property type="entry name" value="RNaseH_sf"/>
</dbReference>
<dbReference type="InterPro" id="IPR017894">
    <property type="entry name" value="HTH_IS21_transposase_type"/>
</dbReference>
<dbReference type="GO" id="GO:0000150">
    <property type="term" value="F:DNA strand exchange activity"/>
    <property type="evidence" value="ECO:0007669"/>
    <property type="project" value="InterPro"/>
</dbReference>
<dbReference type="RefSeq" id="WP_095657319.1">
    <property type="nucleotide sequence ID" value="NZ_NPOA01000018.1"/>
</dbReference>
<evidence type="ECO:0000259" key="5">
    <source>
        <dbReference type="PROSITE" id="PS50531"/>
    </source>
</evidence>
<keyword evidence="4" id="KW-0233">DNA recombination</keyword>
<feature type="domain" description="HTH IS21-type" evidence="5">
    <location>
        <begin position="5"/>
        <end position="70"/>
    </location>
</feature>
<dbReference type="EMBL" id="NPOA01000018">
    <property type="protein sequence ID" value="PAV27839.1"/>
    <property type="molecule type" value="Genomic_DNA"/>
</dbReference>
<keyword evidence="8" id="KW-1185">Reference proteome</keyword>
<dbReference type="NCBIfam" id="NF033546">
    <property type="entry name" value="transpos_IS21"/>
    <property type="match status" value="1"/>
</dbReference>
<dbReference type="AlphaFoldDB" id="A0A2A2I7Z1"/>
<proteinExistence type="inferred from homology"/>
<feature type="domain" description="Integrase catalytic" evidence="6">
    <location>
        <begin position="124"/>
        <end position="301"/>
    </location>
</feature>
<dbReference type="Proteomes" id="UP000218887">
    <property type="component" value="Unassembled WGS sequence"/>
</dbReference>
<comment type="similarity">
    <text evidence="1">Belongs to the transposase IS21/IS408/IS1162 family.</text>
</comment>
<organism evidence="7 8">
    <name type="scientific">Virgibacillus profundi</name>
    <dbReference type="NCBI Taxonomy" id="2024555"/>
    <lineage>
        <taxon>Bacteria</taxon>
        <taxon>Bacillati</taxon>
        <taxon>Bacillota</taxon>
        <taxon>Bacilli</taxon>
        <taxon>Bacillales</taxon>
        <taxon>Bacillaceae</taxon>
        <taxon>Virgibacillus</taxon>
    </lineage>
</organism>
<dbReference type="InterPro" id="IPR001584">
    <property type="entry name" value="Integrase_cat-core"/>
</dbReference>
<accession>A0A2A2I7Z1</accession>
<dbReference type="OrthoDB" id="92877at2"/>
<dbReference type="PANTHER" id="PTHR35004">
    <property type="entry name" value="TRANSPOSASE RV3428C-RELATED"/>
    <property type="match status" value="1"/>
</dbReference>
<keyword evidence="3" id="KW-0238">DNA-binding</keyword>
<dbReference type="SUPFAM" id="SSF46689">
    <property type="entry name" value="Homeodomain-like"/>
    <property type="match status" value="1"/>
</dbReference>
<dbReference type="Gene3D" id="1.10.10.60">
    <property type="entry name" value="Homeodomain-like"/>
    <property type="match status" value="1"/>
</dbReference>
<name>A0A2A2I7Z1_9BACI</name>
<dbReference type="GO" id="GO:0032196">
    <property type="term" value="P:transposition"/>
    <property type="evidence" value="ECO:0007669"/>
    <property type="project" value="UniProtKB-KW"/>
</dbReference>
<evidence type="ECO:0000256" key="1">
    <source>
        <dbReference type="ARBA" id="ARBA00009277"/>
    </source>
</evidence>
<dbReference type="GO" id="GO:0015074">
    <property type="term" value="P:DNA integration"/>
    <property type="evidence" value="ECO:0007669"/>
    <property type="project" value="InterPro"/>
</dbReference>
<evidence type="ECO:0000256" key="2">
    <source>
        <dbReference type="ARBA" id="ARBA00022578"/>
    </source>
</evidence>
<dbReference type="PROSITE" id="PS50531">
    <property type="entry name" value="HTH_IS21"/>
    <property type="match status" value="1"/>
</dbReference>
<evidence type="ECO:0000259" key="6">
    <source>
        <dbReference type="PROSITE" id="PS50994"/>
    </source>
</evidence>
<protein>
    <submittedName>
        <fullName evidence="7">IS21 family transposase</fullName>
    </submittedName>
</protein>
<dbReference type="SUPFAM" id="SSF53098">
    <property type="entry name" value="Ribonuclease H-like"/>
    <property type="match status" value="1"/>
</dbReference>
<comment type="caution">
    <text evidence="7">The sequence shown here is derived from an EMBL/GenBank/DDBJ whole genome shotgun (WGS) entry which is preliminary data.</text>
</comment>
<keyword evidence="2" id="KW-0815">Transposition</keyword>
<reference evidence="7 8" key="1">
    <citation type="submission" date="2017-08" db="EMBL/GenBank/DDBJ databases">
        <title>Virgibacillus indicus sp. nov. and Virgibacillus profoundi sp. nov, two moderately halophilic bacteria isolated from marine sediment by using the Microfluidic Streak Plate.</title>
        <authorList>
            <person name="Xu B."/>
            <person name="Hu B."/>
            <person name="Wang J."/>
            <person name="Zhu Y."/>
            <person name="Huang L."/>
            <person name="Du W."/>
            <person name="Huang Y."/>
        </authorList>
    </citation>
    <scope>NUCLEOTIDE SEQUENCE [LARGE SCALE GENOMIC DNA]</scope>
    <source>
        <strain evidence="7 8">IO3-P3-H5</strain>
    </source>
</reference>
<dbReference type="InterPro" id="IPR012337">
    <property type="entry name" value="RNaseH-like_sf"/>
</dbReference>
<dbReference type="Pfam" id="PF02796">
    <property type="entry name" value="HTH_7"/>
    <property type="match status" value="1"/>
</dbReference>
<evidence type="ECO:0000313" key="8">
    <source>
        <dbReference type="Proteomes" id="UP000218887"/>
    </source>
</evidence>
<dbReference type="InterPro" id="IPR009057">
    <property type="entry name" value="Homeodomain-like_sf"/>
</dbReference>
<dbReference type="InterPro" id="IPR006120">
    <property type="entry name" value="Resolvase_HTH_dom"/>
</dbReference>